<evidence type="ECO:0000313" key="4">
    <source>
        <dbReference type="EMBL" id="AUN93741.1"/>
    </source>
</evidence>
<dbReference type="SUPFAM" id="SSF101898">
    <property type="entry name" value="NHL repeat"/>
    <property type="match status" value="1"/>
</dbReference>
<dbReference type="Pfam" id="PF03022">
    <property type="entry name" value="MRJP"/>
    <property type="match status" value="1"/>
</dbReference>
<feature type="chain" id="PRO_5014447939" description="Gluconolaconase" evidence="3">
    <location>
        <begin position="25"/>
        <end position="362"/>
    </location>
</feature>
<accession>A0A2I6S398</accession>
<dbReference type="PANTHER" id="PTHR10009">
    <property type="entry name" value="PROTEIN YELLOW-RELATED"/>
    <property type="match status" value="1"/>
</dbReference>
<dbReference type="KEGG" id="atw:C0099_01585"/>
<feature type="signal peptide" evidence="3">
    <location>
        <begin position="1"/>
        <end position="24"/>
    </location>
</feature>
<dbReference type="InterPro" id="IPR017996">
    <property type="entry name" value="MRJP/yellow-related"/>
</dbReference>
<name>A0A2I6S398_9RHOO</name>
<dbReference type="Proteomes" id="UP000242205">
    <property type="component" value="Chromosome"/>
</dbReference>
<proteinExistence type="predicted"/>
<evidence type="ECO:0000256" key="2">
    <source>
        <dbReference type="ARBA" id="ARBA00022525"/>
    </source>
</evidence>
<evidence type="ECO:0000313" key="5">
    <source>
        <dbReference type="Proteomes" id="UP000242205"/>
    </source>
</evidence>
<keyword evidence="3" id="KW-0732">Signal</keyword>
<dbReference type="EMBL" id="CP025682">
    <property type="protein sequence ID" value="AUN93741.1"/>
    <property type="molecule type" value="Genomic_DNA"/>
</dbReference>
<protein>
    <recommendedName>
        <fullName evidence="6">Gluconolaconase</fullName>
    </recommendedName>
</protein>
<sequence length="362" mass="39295">MTPAPFARIVAALALSLCATLTLAAPPTVGRLEIVAELPFRPGNVAVSDDRRIFATVHPFDPQPGIQLVEVTGRSGYRAWPGKHVQGGPDERGNLHMDTPLGIHIDGANRLWVTDTGMNVGETRLWAFDLRSGRLLKRLSLPQDIAPAGSFVQDLVVDAEAGWAYLADIAAPALIAVRIDDGYAYRFVGHPSLAPEDGAQMRVDGRPTMFNGEPARVGVNPISLSADGETLYFGAMTGLRWYAVPTRLLREGSADEITAAVRIVGRKPVSDGATTDAAGNHYFTNLNENGIDQLGNDGILRPLVRDARLEWPDSVSFGERGWLYIVANQLHRSPPFTGGRDAGIPPYRIFRMWTESAGVVRR</sequence>
<dbReference type="RefSeq" id="WP_102245815.1">
    <property type="nucleotide sequence ID" value="NZ_CP025682.1"/>
</dbReference>
<dbReference type="PANTHER" id="PTHR10009:SF18">
    <property type="entry name" value="PROTEIN YELLOW-LIKE PROTEIN"/>
    <property type="match status" value="1"/>
</dbReference>
<gene>
    <name evidence="4" type="ORF">C0099_01585</name>
</gene>
<reference evidence="4 5" key="1">
    <citation type="submission" date="2018-01" db="EMBL/GenBank/DDBJ databases">
        <authorList>
            <person name="Fu G.-Y."/>
        </authorList>
    </citation>
    <scope>NUCLEOTIDE SEQUENCE [LARGE SCALE GENOMIC DNA]</scope>
    <source>
        <strain evidence="4 5">SY39</strain>
    </source>
</reference>
<dbReference type="OrthoDB" id="9797664at2"/>
<evidence type="ECO:0008006" key="6">
    <source>
        <dbReference type="Google" id="ProtNLM"/>
    </source>
</evidence>
<evidence type="ECO:0000256" key="3">
    <source>
        <dbReference type="SAM" id="SignalP"/>
    </source>
</evidence>
<organism evidence="4 5">
    <name type="scientific">Pseudazoarcus pumilus</name>
    <dbReference type="NCBI Taxonomy" id="2067960"/>
    <lineage>
        <taxon>Bacteria</taxon>
        <taxon>Pseudomonadati</taxon>
        <taxon>Pseudomonadota</taxon>
        <taxon>Betaproteobacteria</taxon>
        <taxon>Rhodocyclales</taxon>
        <taxon>Zoogloeaceae</taxon>
        <taxon>Pseudazoarcus</taxon>
    </lineage>
</organism>
<comment type="subcellular location">
    <subcellularLocation>
        <location evidence="1">Secreted</location>
    </subcellularLocation>
</comment>
<dbReference type="AlphaFoldDB" id="A0A2I6S398"/>
<dbReference type="GO" id="GO:0005576">
    <property type="term" value="C:extracellular region"/>
    <property type="evidence" value="ECO:0007669"/>
    <property type="project" value="UniProtKB-SubCell"/>
</dbReference>
<keyword evidence="5" id="KW-1185">Reference proteome</keyword>
<evidence type="ECO:0000256" key="1">
    <source>
        <dbReference type="ARBA" id="ARBA00004613"/>
    </source>
</evidence>
<dbReference type="Gene3D" id="2.120.10.30">
    <property type="entry name" value="TolB, C-terminal domain"/>
    <property type="match status" value="1"/>
</dbReference>
<keyword evidence="2" id="KW-0964">Secreted</keyword>
<dbReference type="InterPro" id="IPR011042">
    <property type="entry name" value="6-blade_b-propeller_TolB-like"/>
</dbReference>